<evidence type="ECO:0000313" key="2">
    <source>
        <dbReference type="EMBL" id="QZN98462.1"/>
    </source>
</evidence>
<dbReference type="RefSeq" id="WP_261401387.1">
    <property type="nucleotide sequence ID" value="NZ_CP081869.1"/>
</dbReference>
<reference evidence="2" key="1">
    <citation type="submission" date="2021-08" db="EMBL/GenBank/DDBJ databases">
        <authorList>
            <person name="Zhang H."/>
            <person name="Xu M."/>
            <person name="Yu Z."/>
            <person name="Yang L."/>
            <person name="Cai Y."/>
        </authorList>
    </citation>
    <scope>NUCLEOTIDE SEQUENCE</scope>
    <source>
        <strain evidence="2">CHL1</strain>
    </source>
</reference>
<dbReference type="Proteomes" id="UP000825701">
    <property type="component" value="Chromosome"/>
</dbReference>
<dbReference type="Gene3D" id="1.10.287.1700">
    <property type="match status" value="1"/>
</dbReference>
<dbReference type="EMBL" id="CP081869">
    <property type="protein sequence ID" value="QZN98462.1"/>
    <property type="molecule type" value="Genomic_DNA"/>
</dbReference>
<proteinExistence type="predicted"/>
<keyword evidence="3" id="KW-1185">Reference proteome</keyword>
<evidence type="ECO:0000256" key="1">
    <source>
        <dbReference type="SAM" id="MobiDB-lite"/>
    </source>
</evidence>
<name>A0A9E6R5A7_9HYPH</name>
<protein>
    <submittedName>
        <fullName evidence="2">YscO family type III secretion system apparatus protein</fullName>
    </submittedName>
</protein>
<sequence>MRRDDDLSRLIALRKVRLDRAVAAAAERQAACEAARARLDAASAEAARQGERRIAREDALLERLAMRPLTSGEIGRARDALAHLEQEGAELDHAEQEARRSLAHETERRAEAARERLRFERERDKLLTLARERSGAALRRAELLAELDADDGRGSRPR</sequence>
<accession>A0A9E6R5A7</accession>
<evidence type="ECO:0000313" key="3">
    <source>
        <dbReference type="Proteomes" id="UP000825701"/>
    </source>
</evidence>
<gene>
    <name evidence="2" type="ORF">K6K41_15455</name>
</gene>
<dbReference type="AlphaFoldDB" id="A0A9E6R5A7"/>
<feature type="region of interest" description="Disordered" evidence="1">
    <location>
        <begin position="89"/>
        <end position="114"/>
    </location>
</feature>
<organism evidence="2 3">
    <name type="scientific">Chenggangzhangella methanolivorans</name>
    <dbReference type="NCBI Taxonomy" id="1437009"/>
    <lineage>
        <taxon>Bacteria</taxon>
        <taxon>Pseudomonadati</taxon>
        <taxon>Pseudomonadota</taxon>
        <taxon>Alphaproteobacteria</taxon>
        <taxon>Hyphomicrobiales</taxon>
        <taxon>Methylopilaceae</taxon>
        <taxon>Chenggangzhangella</taxon>
    </lineage>
</organism>
<dbReference type="InterPro" id="IPR053716">
    <property type="entry name" value="Flag_assembly_chemotaxis_eff"/>
</dbReference>
<dbReference type="KEGG" id="cmet:K6K41_15455"/>